<dbReference type="HOGENOM" id="CLU_2159981_0_0_1"/>
<dbReference type="Proteomes" id="UP000054097">
    <property type="component" value="Unassembled WGS sequence"/>
</dbReference>
<keyword evidence="2" id="KW-1185">Reference proteome</keyword>
<sequence>MSPVEMVSSCACTMTISCVSALTPNTHETGTVAGNSVGGFPGTCLCKLVKFALDQFSVLGQLWQLIIELYGRNVQRYKTVILHLWHVWAARPLNRILVLTRPAGTTCPPVK</sequence>
<reference evidence="1 2" key="1">
    <citation type="submission" date="2014-04" db="EMBL/GenBank/DDBJ databases">
        <authorList>
            <consortium name="DOE Joint Genome Institute"/>
            <person name="Kuo A."/>
            <person name="Zuccaro A."/>
            <person name="Kohler A."/>
            <person name="Nagy L.G."/>
            <person name="Floudas D."/>
            <person name="Copeland A."/>
            <person name="Barry K.W."/>
            <person name="Cichocki N."/>
            <person name="Veneault-Fourrey C."/>
            <person name="LaButti K."/>
            <person name="Lindquist E.A."/>
            <person name="Lipzen A."/>
            <person name="Lundell T."/>
            <person name="Morin E."/>
            <person name="Murat C."/>
            <person name="Sun H."/>
            <person name="Tunlid A."/>
            <person name="Henrissat B."/>
            <person name="Grigoriev I.V."/>
            <person name="Hibbett D.S."/>
            <person name="Martin F."/>
            <person name="Nordberg H.P."/>
            <person name="Cantor M.N."/>
            <person name="Hua S.X."/>
        </authorList>
    </citation>
    <scope>NUCLEOTIDE SEQUENCE [LARGE SCALE GENOMIC DNA]</scope>
    <source>
        <strain evidence="1 2">MAFF 305830</strain>
    </source>
</reference>
<name>A0A0C2WZB3_SERVB</name>
<reference evidence="2" key="2">
    <citation type="submission" date="2015-01" db="EMBL/GenBank/DDBJ databases">
        <title>Evolutionary Origins and Diversification of the Mycorrhizal Mutualists.</title>
        <authorList>
            <consortium name="DOE Joint Genome Institute"/>
            <consortium name="Mycorrhizal Genomics Consortium"/>
            <person name="Kohler A."/>
            <person name="Kuo A."/>
            <person name="Nagy L.G."/>
            <person name="Floudas D."/>
            <person name="Copeland A."/>
            <person name="Barry K.W."/>
            <person name="Cichocki N."/>
            <person name="Veneault-Fourrey C."/>
            <person name="LaButti K."/>
            <person name="Lindquist E.A."/>
            <person name="Lipzen A."/>
            <person name="Lundell T."/>
            <person name="Morin E."/>
            <person name="Murat C."/>
            <person name="Riley R."/>
            <person name="Ohm R."/>
            <person name="Sun H."/>
            <person name="Tunlid A."/>
            <person name="Henrissat B."/>
            <person name="Grigoriev I.V."/>
            <person name="Hibbett D.S."/>
            <person name="Martin F."/>
        </authorList>
    </citation>
    <scope>NUCLEOTIDE SEQUENCE [LARGE SCALE GENOMIC DNA]</scope>
    <source>
        <strain evidence="2">MAFF 305830</strain>
    </source>
</reference>
<dbReference type="EMBL" id="KN824352">
    <property type="protein sequence ID" value="KIM22602.1"/>
    <property type="molecule type" value="Genomic_DNA"/>
</dbReference>
<organism evidence="1 2">
    <name type="scientific">Serendipita vermifera MAFF 305830</name>
    <dbReference type="NCBI Taxonomy" id="933852"/>
    <lineage>
        <taxon>Eukaryota</taxon>
        <taxon>Fungi</taxon>
        <taxon>Dikarya</taxon>
        <taxon>Basidiomycota</taxon>
        <taxon>Agaricomycotina</taxon>
        <taxon>Agaricomycetes</taxon>
        <taxon>Sebacinales</taxon>
        <taxon>Serendipitaceae</taxon>
        <taxon>Serendipita</taxon>
    </lineage>
</organism>
<evidence type="ECO:0000313" key="2">
    <source>
        <dbReference type="Proteomes" id="UP000054097"/>
    </source>
</evidence>
<evidence type="ECO:0000313" key="1">
    <source>
        <dbReference type="EMBL" id="KIM22602.1"/>
    </source>
</evidence>
<dbReference type="AlphaFoldDB" id="A0A0C2WZB3"/>
<accession>A0A0C2WZB3</accession>
<proteinExistence type="predicted"/>
<protein>
    <submittedName>
        <fullName evidence="1">Uncharacterized protein</fullName>
    </submittedName>
</protein>
<gene>
    <name evidence="1" type="ORF">M408DRAFT_282684</name>
</gene>